<accession>A0A067DAS9</accession>
<keyword evidence="2" id="KW-1185">Reference proteome</keyword>
<name>A0A067DAS9_CITSI</name>
<organism evidence="1 2">
    <name type="scientific">Citrus sinensis</name>
    <name type="common">Sweet orange</name>
    <name type="synonym">Citrus aurantium var. sinensis</name>
    <dbReference type="NCBI Taxonomy" id="2711"/>
    <lineage>
        <taxon>Eukaryota</taxon>
        <taxon>Viridiplantae</taxon>
        <taxon>Streptophyta</taxon>
        <taxon>Embryophyta</taxon>
        <taxon>Tracheophyta</taxon>
        <taxon>Spermatophyta</taxon>
        <taxon>Magnoliopsida</taxon>
        <taxon>eudicotyledons</taxon>
        <taxon>Gunneridae</taxon>
        <taxon>Pentapetalae</taxon>
        <taxon>rosids</taxon>
        <taxon>malvids</taxon>
        <taxon>Sapindales</taxon>
        <taxon>Rutaceae</taxon>
        <taxon>Aurantioideae</taxon>
        <taxon>Citrus</taxon>
    </lineage>
</organism>
<proteinExistence type="predicted"/>
<dbReference type="EMBL" id="KK795781">
    <property type="protein sequence ID" value="KDO36117.1"/>
    <property type="molecule type" value="Genomic_DNA"/>
</dbReference>
<protein>
    <submittedName>
        <fullName evidence="1">Uncharacterized protein</fullName>
    </submittedName>
</protein>
<evidence type="ECO:0000313" key="2">
    <source>
        <dbReference type="Proteomes" id="UP000027120"/>
    </source>
</evidence>
<sequence>MLPSLDSSQWKTCEYTYARNYCEVIATLMQRNGLLMQSFKTVKNYPAGLLDVLDLETSQVNHPFHQQLMSGWWLAEETKDMLESIRTVRSMRGALIISRLNELVLLLKNKLGFDYQDNQKYLIMPENSSH</sequence>
<dbReference type="AlphaFoldDB" id="A0A067DAS9"/>
<reference evidence="1 2" key="1">
    <citation type="submission" date="2014-04" db="EMBL/GenBank/DDBJ databases">
        <authorList>
            <consortium name="International Citrus Genome Consortium"/>
            <person name="Gmitter F."/>
            <person name="Chen C."/>
            <person name="Farmerie W."/>
            <person name="Harkins T."/>
            <person name="Desany B."/>
            <person name="Mohiuddin M."/>
            <person name="Kodira C."/>
            <person name="Borodovsky M."/>
            <person name="Lomsadze A."/>
            <person name="Burns P."/>
            <person name="Jenkins J."/>
            <person name="Prochnik S."/>
            <person name="Shu S."/>
            <person name="Chapman J."/>
            <person name="Pitluck S."/>
            <person name="Schmutz J."/>
            <person name="Rokhsar D."/>
        </authorList>
    </citation>
    <scope>NUCLEOTIDE SEQUENCE</scope>
</reference>
<evidence type="ECO:0000313" key="1">
    <source>
        <dbReference type="EMBL" id="KDO36117.1"/>
    </source>
</evidence>
<gene>
    <name evidence="1" type="ORF">CISIN_1g040207mg</name>
</gene>
<dbReference type="Proteomes" id="UP000027120">
    <property type="component" value="Unassembled WGS sequence"/>
</dbReference>